<keyword evidence="3 9" id="KW-0808">Transferase</keyword>
<gene>
    <name evidence="9" type="primary">tagU</name>
    <name evidence="11" type="ORF">CUU66_01255</name>
</gene>
<keyword evidence="8 9" id="KW-0961">Cell wall biogenesis/degradation</keyword>
<organism evidence="11 12">
    <name type="scientific">Peribacillus deserti</name>
    <dbReference type="NCBI Taxonomy" id="673318"/>
    <lineage>
        <taxon>Bacteria</taxon>
        <taxon>Bacillati</taxon>
        <taxon>Bacillota</taxon>
        <taxon>Bacilli</taxon>
        <taxon>Bacillales</taxon>
        <taxon>Bacillaceae</taxon>
        <taxon>Peribacillus</taxon>
    </lineage>
</organism>
<comment type="pathway">
    <text evidence="9">Cell wall biogenesis.</text>
</comment>
<feature type="topological domain" description="Cytoplasmic" evidence="9">
    <location>
        <begin position="1"/>
        <end position="11"/>
    </location>
</feature>
<keyword evidence="4 9" id="KW-0812">Transmembrane</keyword>
<dbReference type="EMBL" id="PGUY01000002">
    <property type="protein sequence ID" value="PLT31814.1"/>
    <property type="molecule type" value="Genomic_DNA"/>
</dbReference>
<dbReference type="GO" id="GO:0016780">
    <property type="term" value="F:phosphotransferase activity, for other substituted phosphate groups"/>
    <property type="evidence" value="ECO:0007669"/>
    <property type="project" value="UniProtKB-UniRule"/>
</dbReference>
<dbReference type="AlphaFoldDB" id="A0A2N5MBT2"/>
<dbReference type="HAMAP" id="MF_01140">
    <property type="entry name" value="TagU_transferase"/>
    <property type="match status" value="1"/>
</dbReference>
<dbReference type="GO" id="GO:0070726">
    <property type="term" value="P:cell wall assembly"/>
    <property type="evidence" value="ECO:0007669"/>
    <property type="project" value="UniProtKB-UniRule"/>
</dbReference>
<keyword evidence="5 9" id="KW-0735">Signal-anchor</keyword>
<dbReference type="PANTHER" id="PTHR33392">
    <property type="entry name" value="POLYISOPRENYL-TEICHOIC ACID--PEPTIDOGLYCAN TEICHOIC ACID TRANSFERASE TAGU"/>
    <property type="match status" value="1"/>
</dbReference>
<comment type="function">
    <text evidence="9">May catalyze the final step in cell wall teichoic acid biosynthesis, the transfer of the anionic cell wall polymers (APs) from their lipid-linked precursor to the cell wall peptidoglycan (PG).</text>
</comment>
<evidence type="ECO:0000259" key="10">
    <source>
        <dbReference type="Pfam" id="PF03816"/>
    </source>
</evidence>
<protein>
    <recommendedName>
        <fullName evidence="9">Polyisoprenyl-teichoic acid--peptidoglycan teichoic acid transferase TagU</fullName>
        <ecNumber evidence="9">2.7.8.-</ecNumber>
    </recommendedName>
</protein>
<accession>A0A2N5MBT2</accession>
<dbReference type="GO" id="GO:0005886">
    <property type="term" value="C:plasma membrane"/>
    <property type="evidence" value="ECO:0007669"/>
    <property type="project" value="UniProtKB-SubCell"/>
</dbReference>
<dbReference type="Pfam" id="PF03816">
    <property type="entry name" value="LytR_cpsA_psr"/>
    <property type="match status" value="1"/>
</dbReference>
<keyword evidence="2 9" id="KW-1003">Cell membrane</keyword>
<feature type="topological domain" description="Extracellular" evidence="9">
    <location>
        <begin position="33"/>
        <end position="309"/>
    </location>
</feature>
<keyword evidence="6 9" id="KW-1133">Transmembrane helix</keyword>
<evidence type="ECO:0000256" key="2">
    <source>
        <dbReference type="ARBA" id="ARBA00022475"/>
    </source>
</evidence>
<evidence type="ECO:0000313" key="11">
    <source>
        <dbReference type="EMBL" id="PLT31814.1"/>
    </source>
</evidence>
<dbReference type="Proteomes" id="UP000234748">
    <property type="component" value="Unassembled WGS sequence"/>
</dbReference>
<reference evidence="11 12" key="1">
    <citation type="submission" date="2017-11" db="EMBL/GenBank/DDBJ databases">
        <title>Comparitive Functional Genomics of Dry Heat Resistant strains isolated from the Viking Spacecraft.</title>
        <authorList>
            <person name="Seuylemezian A."/>
            <person name="Cooper K."/>
            <person name="Vaishampayan P."/>
        </authorList>
    </citation>
    <scope>NUCLEOTIDE SEQUENCE [LARGE SCALE GENOMIC DNA]</scope>
    <source>
        <strain evidence="11 12">V1-29</strain>
    </source>
</reference>
<evidence type="ECO:0000256" key="1">
    <source>
        <dbReference type="ARBA" id="ARBA00006068"/>
    </source>
</evidence>
<name>A0A2N5MBT2_9BACI</name>
<dbReference type="OrthoDB" id="27330at2"/>
<dbReference type="NCBIfam" id="TIGR00350">
    <property type="entry name" value="lytR_cpsA_psr"/>
    <property type="match status" value="1"/>
</dbReference>
<comment type="similarity">
    <text evidence="1 9">Belongs to the LytR/CpsA/Psr (LCP) family.</text>
</comment>
<evidence type="ECO:0000256" key="4">
    <source>
        <dbReference type="ARBA" id="ARBA00022692"/>
    </source>
</evidence>
<keyword evidence="7 9" id="KW-0472">Membrane</keyword>
<dbReference type="InterPro" id="IPR004474">
    <property type="entry name" value="LytR_CpsA_psr"/>
</dbReference>
<evidence type="ECO:0000256" key="5">
    <source>
        <dbReference type="ARBA" id="ARBA00022968"/>
    </source>
</evidence>
<evidence type="ECO:0000256" key="7">
    <source>
        <dbReference type="ARBA" id="ARBA00023136"/>
    </source>
</evidence>
<proteinExistence type="inferred from homology"/>
<feature type="domain" description="Cell envelope-related transcriptional attenuator" evidence="10">
    <location>
        <begin position="85"/>
        <end position="226"/>
    </location>
</feature>
<dbReference type="InterPro" id="IPR023734">
    <property type="entry name" value="TagU"/>
</dbReference>
<evidence type="ECO:0000256" key="3">
    <source>
        <dbReference type="ARBA" id="ARBA00022679"/>
    </source>
</evidence>
<evidence type="ECO:0000256" key="8">
    <source>
        <dbReference type="ARBA" id="ARBA00023316"/>
    </source>
</evidence>
<evidence type="ECO:0000313" key="12">
    <source>
        <dbReference type="Proteomes" id="UP000234748"/>
    </source>
</evidence>
<evidence type="ECO:0000256" key="9">
    <source>
        <dbReference type="HAMAP-Rule" id="MF_01140"/>
    </source>
</evidence>
<dbReference type="NCBIfam" id="NF006897">
    <property type="entry name" value="PRK09379.1"/>
    <property type="match status" value="1"/>
</dbReference>
<sequence>MRSRRRTKKVRWKRIIGLLLLMFLIGGGTYIFSVYKSLAAAVETMHSPIDIKKSDKRQKAVTLEHKQPFSILLLGVDQRKNDSGRSDTMIVLTVNPNKKSVEMLSIPRDTRTEIIGKGTEDKINHAYAYGGIPMSMKTIENFLDIPIDYYVELNMEGFQSIVDSVGGVTVENDLEFSDKGYHFNKGSITLDGKKALVYSRMRHQDPRGDFGRQHRQRQVIKEVINKGTSLSTINHYDRILEALGSNVKTNLTFDQMVDIRKNYMEAAKNIKQYQIEGTNERAEDEIFYFIVPEEERKAVTSRLREHLGI</sequence>
<comment type="subcellular location">
    <subcellularLocation>
        <location evidence="9">Cell membrane</location>
        <topology evidence="9">Single-pass type II membrane protein</topology>
    </subcellularLocation>
</comment>
<evidence type="ECO:0000256" key="6">
    <source>
        <dbReference type="ARBA" id="ARBA00022989"/>
    </source>
</evidence>
<dbReference type="EC" id="2.7.8.-" evidence="9"/>
<keyword evidence="12" id="KW-1185">Reference proteome</keyword>
<comment type="caution">
    <text evidence="11">The sequence shown here is derived from an EMBL/GenBank/DDBJ whole genome shotgun (WGS) entry which is preliminary data.</text>
</comment>
<dbReference type="InterPro" id="IPR050922">
    <property type="entry name" value="LytR/CpsA/Psr_CW_biosynth"/>
</dbReference>
<dbReference type="Gene3D" id="3.40.630.190">
    <property type="entry name" value="LCP protein"/>
    <property type="match status" value="1"/>
</dbReference>
<dbReference type="RefSeq" id="WP_101639862.1">
    <property type="nucleotide sequence ID" value="NZ_PGUY01000002.1"/>
</dbReference>
<dbReference type="PANTHER" id="PTHR33392:SF6">
    <property type="entry name" value="POLYISOPRENYL-TEICHOIC ACID--PEPTIDOGLYCAN TEICHOIC ACID TRANSFERASE TAGU"/>
    <property type="match status" value="1"/>
</dbReference>